<feature type="domain" description="DUF3739" evidence="2">
    <location>
        <begin position="183"/>
        <end position="293"/>
    </location>
</feature>
<evidence type="ECO:0000259" key="2">
    <source>
        <dbReference type="Pfam" id="PF12545"/>
    </source>
</evidence>
<dbReference type="Pfam" id="PF12545">
    <property type="entry name" value="DUF3739"/>
    <property type="match status" value="1"/>
</dbReference>
<evidence type="ECO:0000313" key="3">
    <source>
        <dbReference type="EMBL" id="NMU91679.1"/>
    </source>
</evidence>
<evidence type="ECO:0000256" key="1">
    <source>
        <dbReference type="SAM" id="MobiDB-lite"/>
    </source>
</evidence>
<dbReference type="InterPro" id="IPR021026">
    <property type="entry name" value="Filamn_hemagglutn_DUF3739"/>
</dbReference>
<sequence length="378" mass="38858">MLDAEAAADPARKRRDLMQDYRQESELHLVNWLRLHHGYDGGEDGARAALDALAPAQQGLYARQLYFAELRKGGREYNEQGGPRTGSYLRGRRVIAALFPQTDAEGAQRLYQGDFTMYGGAGLRTQFGGNIQVLTPSGQQVLGIEGAAPPATAGVVTQGQGDIQLYALGSVLLGQSRIMTTFGGHIQAWSAEGDINAGRGAKTTVVYTAPKRVYDALGNVTLAPTAPSTGAGIATLAPIAEVPAGDVDLIAPLGTIDAGEAGIRVSGNVNVAALHVVNAANIQVQGDSKGIPVTAVVNTGALASASAASSAASGAAEDSAQRARQQARQNQPSVISVQILGYGEEPLAGAGAAPQPRAATPSYRPDGVVQVQGVDSGG</sequence>
<proteinExistence type="predicted"/>
<organism evidence="3 4">
    <name type="scientific">Achromobacter ruhlandii</name>
    <dbReference type="NCBI Taxonomy" id="72557"/>
    <lineage>
        <taxon>Bacteria</taxon>
        <taxon>Pseudomonadati</taxon>
        <taxon>Pseudomonadota</taxon>
        <taxon>Betaproteobacteria</taxon>
        <taxon>Burkholderiales</taxon>
        <taxon>Alcaligenaceae</taxon>
        <taxon>Achromobacter</taxon>
    </lineage>
</organism>
<gene>
    <name evidence="3" type="ORF">HGQ98_18435</name>
</gene>
<protein>
    <submittedName>
        <fullName evidence="3">Filamentous hemagglutinin family protein</fullName>
    </submittedName>
</protein>
<dbReference type="EMBL" id="JABBZE010000238">
    <property type="protein sequence ID" value="NMU91679.1"/>
    <property type="molecule type" value="Genomic_DNA"/>
</dbReference>
<evidence type="ECO:0000313" key="4">
    <source>
        <dbReference type="Proteomes" id="UP000542405"/>
    </source>
</evidence>
<name>A0A848NE82_9BURK</name>
<reference evidence="3 4" key="1">
    <citation type="submission" date="2020-04" db="EMBL/GenBank/DDBJ databases">
        <title>Achromobacter ruhlandii genome sequencing and assembly.</title>
        <authorList>
            <person name="Martins R.C.R."/>
            <person name="Perdigao-Neto L.V."/>
            <person name="Levin A.S.S."/>
            <person name="Costa S.F."/>
        </authorList>
    </citation>
    <scope>NUCLEOTIDE SEQUENCE [LARGE SCALE GENOMIC DNA]</scope>
    <source>
        <strain evidence="3 4">9035ralo</strain>
    </source>
</reference>
<comment type="caution">
    <text evidence="3">The sequence shown here is derived from an EMBL/GenBank/DDBJ whole genome shotgun (WGS) entry which is preliminary data.</text>
</comment>
<feature type="region of interest" description="Disordered" evidence="1">
    <location>
        <begin position="346"/>
        <end position="378"/>
    </location>
</feature>
<dbReference type="AlphaFoldDB" id="A0A848NE82"/>
<accession>A0A848NE82</accession>
<dbReference type="Proteomes" id="UP000542405">
    <property type="component" value="Unassembled WGS sequence"/>
</dbReference>